<dbReference type="Pfam" id="PF00391">
    <property type="entry name" value="PEP-utilizers"/>
    <property type="match status" value="1"/>
</dbReference>
<gene>
    <name evidence="6" type="ORF">ACFQE5_05940</name>
</gene>
<keyword evidence="2" id="KW-0547">Nucleotide-binding</keyword>
<reference evidence="7" key="1">
    <citation type="journal article" date="2019" name="Int. J. Syst. Evol. Microbiol.">
        <title>The Global Catalogue of Microorganisms (GCM) 10K type strain sequencing project: providing services to taxonomists for standard genome sequencing and annotation.</title>
        <authorList>
            <consortium name="The Broad Institute Genomics Platform"/>
            <consortium name="The Broad Institute Genome Sequencing Center for Infectious Disease"/>
            <person name="Wu L."/>
            <person name="Ma J."/>
        </authorList>
    </citation>
    <scope>NUCLEOTIDE SEQUENCE [LARGE SCALE GENOMIC DNA]</scope>
    <source>
        <strain evidence="7">CCM 8391</strain>
    </source>
</reference>
<dbReference type="Proteomes" id="UP001596302">
    <property type="component" value="Unassembled WGS sequence"/>
</dbReference>
<evidence type="ECO:0000313" key="6">
    <source>
        <dbReference type="EMBL" id="MFC5993754.1"/>
    </source>
</evidence>
<comment type="caution">
    <text evidence="6">The sequence shown here is derived from an EMBL/GenBank/DDBJ whole genome shotgun (WGS) entry which is preliminary data.</text>
</comment>
<evidence type="ECO:0000256" key="2">
    <source>
        <dbReference type="ARBA" id="ARBA00022741"/>
    </source>
</evidence>
<evidence type="ECO:0000313" key="7">
    <source>
        <dbReference type="Proteomes" id="UP001596302"/>
    </source>
</evidence>
<evidence type="ECO:0000256" key="3">
    <source>
        <dbReference type="ARBA" id="ARBA00022840"/>
    </source>
</evidence>
<feature type="compositionally biased region" description="Low complexity" evidence="4">
    <location>
        <begin position="1"/>
        <end position="24"/>
    </location>
</feature>
<dbReference type="InterPro" id="IPR006319">
    <property type="entry name" value="PEP_synth"/>
</dbReference>
<dbReference type="InterPro" id="IPR036637">
    <property type="entry name" value="Phosphohistidine_dom_sf"/>
</dbReference>
<accession>A0ABW1IZE5</accession>
<feature type="region of interest" description="Disordered" evidence="4">
    <location>
        <begin position="1"/>
        <end position="36"/>
    </location>
</feature>
<name>A0ABW1IZE5_9PSEU</name>
<dbReference type="EMBL" id="JBHSQW010000011">
    <property type="protein sequence ID" value="MFC5993754.1"/>
    <property type="molecule type" value="Genomic_DNA"/>
</dbReference>
<organism evidence="6 7">
    <name type="scientific">Pseudonocardia hispaniensis</name>
    <dbReference type="NCBI Taxonomy" id="904933"/>
    <lineage>
        <taxon>Bacteria</taxon>
        <taxon>Bacillati</taxon>
        <taxon>Actinomycetota</taxon>
        <taxon>Actinomycetes</taxon>
        <taxon>Pseudonocardiales</taxon>
        <taxon>Pseudonocardiaceae</taxon>
        <taxon>Pseudonocardia</taxon>
    </lineage>
</organism>
<keyword evidence="7" id="KW-1185">Reference proteome</keyword>
<feature type="domain" description="PEP-utilising enzyme mobile" evidence="5">
    <location>
        <begin position="54"/>
        <end position="123"/>
    </location>
</feature>
<sequence>MTWSRTTPRTRRCTTSTGSTGATSKPDSPATGAGRAAGRVRLVHGPVDSAAFGPDEILAAKATAPAWTSLFARAAAVVTDGGTLAAHASLVAREYGIPAVVGTGDATARLRAGDMITVDGTTGIVTPATGR</sequence>
<evidence type="ECO:0000256" key="1">
    <source>
        <dbReference type="ARBA" id="ARBA00007837"/>
    </source>
</evidence>
<proteinExistence type="inferred from homology"/>
<dbReference type="PANTHER" id="PTHR43030:SF1">
    <property type="entry name" value="PHOSPHOENOLPYRUVATE SYNTHASE"/>
    <property type="match status" value="1"/>
</dbReference>
<dbReference type="RefSeq" id="WP_379583652.1">
    <property type="nucleotide sequence ID" value="NZ_JBHSQW010000011.1"/>
</dbReference>
<dbReference type="InterPro" id="IPR008279">
    <property type="entry name" value="PEP-util_enz_mobile_dom"/>
</dbReference>
<comment type="similarity">
    <text evidence="1">Belongs to the PEP-utilizing enzyme family.</text>
</comment>
<dbReference type="SUPFAM" id="SSF52009">
    <property type="entry name" value="Phosphohistidine domain"/>
    <property type="match status" value="1"/>
</dbReference>
<evidence type="ECO:0000259" key="5">
    <source>
        <dbReference type="Pfam" id="PF00391"/>
    </source>
</evidence>
<dbReference type="PANTHER" id="PTHR43030">
    <property type="entry name" value="PHOSPHOENOLPYRUVATE SYNTHASE"/>
    <property type="match status" value="1"/>
</dbReference>
<protein>
    <submittedName>
        <fullName evidence="6">PEP-utilizing enzyme</fullName>
    </submittedName>
</protein>
<evidence type="ECO:0000256" key="4">
    <source>
        <dbReference type="SAM" id="MobiDB-lite"/>
    </source>
</evidence>
<dbReference type="Gene3D" id="3.50.30.10">
    <property type="entry name" value="Phosphohistidine domain"/>
    <property type="match status" value="1"/>
</dbReference>
<keyword evidence="3" id="KW-0067">ATP-binding</keyword>